<evidence type="ECO:0000256" key="8">
    <source>
        <dbReference type="ARBA" id="ARBA00022989"/>
    </source>
</evidence>
<dbReference type="SUPFAM" id="SSF81296">
    <property type="entry name" value="E set domains"/>
    <property type="match status" value="3"/>
</dbReference>
<dbReference type="Gene3D" id="1.10.506.10">
    <property type="entry name" value="GTPase Activation - p120gap, domain 1"/>
    <property type="match status" value="2"/>
</dbReference>
<proteinExistence type="inferred from homology"/>
<dbReference type="CDD" id="cd00603">
    <property type="entry name" value="IPT_PCSR"/>
    <property type="match status" value="1"/>
</dbReference>
<dbReference type="InterPro" id="IPR008936">
    <property type="entry name" value="Rho_GTPase_activation_prot"/>
</dbReference>
<dbReference type="InterPro" id="IPR001627">
    <property type="entry name" value="Semap_dom"/>
</dbReference>
<keyword evidence="19" id="KW-1185">Reference proteome</keyword>
<keyword evidence="9 16" id="KW-0472">Membrane</keyword>
<evidence type="ECO:0000256" key="15">
    <source>
        <dbReference type="SAM" id="MobiDB-lite"/>
    </source>
</evidence>
<feature type="compositionally biased region" description="Polar residues" evidence="15">
    <location>
        <begin position="1649"/>
        <end position="1669"/>
    </location>
</feature>
<keyword evidence="14" id="KW-0175">Coiled coil</keyword>
<dbReference type="CDD" id="cd11236">
    <property type="entry name" value="Sema_plexin_like"/>
    <property type="match status" value="1"/>
</dbReference>
<dbReference type="PANTHER" id="PTHR22625:SF70">
    <property type="entry name" value="PLEXIN A, ISOFORM A"/>
    <property type="match status" value="1"/>
</dbReference>
<dbReference type="Pfam" id="PF18020">
    <property type="entry name" value="TIG_2"/>
    <property type="match status" value="1"/>
</dbReference>
<comment type="similarity">
    <text evidence="2">Belongs to the plexin family.</text>
</comment>
<evidence type="ECO:0000256" key="6">
    <source>
        <dbReference type="ARBA" id="ARBA00022729"/>
    </source>
</evidence>
<evidence type="ECO:0000256" key="9">
    <source>
        <dbReference type="ARBA" id="ARBA00023136"/>
    </source>
</evidence>
<dbReference type="SUPFAM" id="SSF103575">
    <property type="entry name" value="Plexin repeat"/>
    <property type="match status" value="2"/>
</dbReference>
<dbReference type="InterPro" id="IPR016201">
    <property type="entry name" value="PSI"/>
</dbReference>
<keyword evidence="8 16" id="KW-1133">Transmembrane helix</keyword>
<dbReference type="EMBL" id="CAXITT010000091">
    <property type="protein sequence ID" value="CAL1531518.1"/>
    <property type="molecule type" value="Genomic_DNA"/>
</dbReference>
<keyword evidence="4" id="KW-1003">Cell membrane</keyword>
<evidence type="ECO:0000256" key="12">
    <source>
        <dbReference type="ARBA" id="ARBA00023180"/>
    </source>
</evidence>
<accession>A0AAV2HE13</accession>
<evidence type="ECO:0000259" key="17">
    <source>
        <dbReference type="PROSITE" id="PS51004"/>
    </source>
</evidence>
<evidence type="ECO:0000256" key="11">
    <source>
        <dbReference type="ARBA" id="ARBA00023170"/>
    </source>
</evidence>
<feature type="region of interest" description="Disordered" evidence="15">
    <location>
        <begin position="1649"/>
        <end position="1672"/>
    </location>
</feature>
<keyword evidence="3" id="KW-0217">Developmental protein</keyword>
<comment type="subcellular location">
    <subcellularLocation>
        <location evidence="1">Cell membrane</location>
        <topology evidence="1">Single-pass type I membrane protein</topology>
    </subcellularLocation>
</comment>
<dbReference type="SUPFAM" id="SSF48350">
    <property type="entry name" value="GTPase activation domain, GAP"/>
    <property type="match status" value="1"/>
</dbReference>
<dbReference type="FunFam" id="1.10.506.10:FF:000005">
    <property type="entry name" value="Plexin A1"/>
    <property type="match status" value="1"/>
</dbReference>
<dbReference type="GO" id="GO:0017154">
    <property type="term" value="F:semaphorin receptor activity"/>
    <property type="evidence" value="ECO:0007669"/>
    <property type="project" value="InterPro"/>
</dbReference>
<dbReference type="Proteomes" id="UP001497497">
    <property type="component" value="Unassembled WGS sequence"/>
</dbReference>
<dbReference type="InterPro" id="IPR013548">
    <property type="entry name" value="Plexin_cytoplasmic_RasGAP_dom"/>
</dbReference>
<dbReference type="GO" id="GO:0120025">
    <property type="term" value="C:plasma membrane bounded cell projection"/>
    <property type="evidence" value="ECO:0007669"/>
    <property type="project" value="UniProtKB-ARBA"/>
</dbReference>
<keyword evidence="10" id="KW-1015">Disulfide bond</keyword>
<keyword evidence="12" id="KW-0325">Glycoprotein</keyword>
<sequence>MMTAPRKPRIWLPQHRYLIGILVAAVFLGTARCNLDRKPGSLYLVAEFTSNTTFNRMAISEANQDVYIGAVNYLYHLDKNLNKKAEVVTGPLCYTCPDENKMMNTVNKLLVIDLFNQRLLVCGTVPNKVCEKRHLDNISVLDPVKHDLNSPLNALITLNGSANTVAYIAPGPSPSPGEPQSMVLYVGESWTPPKEIPSFSIRNLTTFNLYFFDDFFSSSFALEGQFHTYLISYIYGFDSQNFSYMMTSIKNQLDSQSKIVSYLVRVCQKDKVFYSHTEVPFNCTHGNVQYNVLKAGYLSKPGRNLALSLNINTQMDVLFGLFTTERSASSGGKDETALCIFPMNYIRKKFTENIQLCHNGVGQSGGGHLMTANLCYKSMINIDDDFCGTDTHRPILGKLPLESTAVQVFSRGPQLDVMAVGVTGDYTVGFIGASDGSVYKLSFEANSTANLYEVVSVAPNNSFKLDISFDEDGNHLYLLTHTKVIKMKVHNCSQYKTCFQCQAAKDPYCGWCSIENRCSDKSNCSDNEQPKRWLPYDNQECPKIKKIIPSEIPIDKERLLTLDIQNMPDLLTPSGYQCQFSQWVNAGPPQVITVPASRSANNFQCYTPNKYQLPAFETGRDSVSMNLSLLMNNMEVVKEKVAFFNCANHTSCTACTMSEFPCSWCIKKHMCSDNTDQHCQGDTLITGQKKPGKSDTPGPEFCPKFENMEPGTEILVAAGSTRSIAVRGVSLFDFQRDSLWCDFRADDIHTVQATIKEDQGRVFTITCNEFQFTYLKELSRQNFVLTIHWGDGKHLIDNPKGVQVVAYKCSNMATTCGACLMIEEKYKCGWCGDNLCTTELFCKNKPSFLREKVCKNPKIKEFYPLVGPVAGGTSLTIIGENFVAENNESIKVIIGNGECNVTYFKAPDRIECKTKGMKTVYHHTLTVNLDPQAVAHSADMFAFVQPEIMEISPKIGPYDGGTRVTLRGSNLDAGSTISVHMDNDIPCVDIQRLNTTAISCKTSKVDDTKTARVGVSLKIDDAVLTLNDVFHYVQNPNITSISRMMSIRSGGLLVNVSGHHLNNVQSPRMLIWYNGVAYSGPCNFTATPSTNITCITPLISGLNPYFESFQDLEFGFKMDNVTSLEKLSHLGRIKIYPDPTIEPYSNKEKVHKQSQDFLLINCDNSIPLKQYDIKVTIGQEVCNVISVSNSVTDAIITCALPPSQPPAKDGSGSPEIIVHIGQNLTFDLGVLRYEKQEGLTKEAMITIGVVVAASLLVCLGLCIYCLLKFRRNDDLMKRMRKEMDQLESRVANECKEAFTELQTDMTELTSDLSGGSSIPFWDYRTYCMRVLFPPECNDHPVIRELELDYRNREDTERGLKLFFNLIRNKTFLLIFVRTLEGNPDFTMKDRVNVASLISVSLQTQMEYATEILKTLLAELIEKTVENPKVHPKLLLRRNESVAEKMLTNWYTFLLYKFLKECAGEPLFMLYGAIKQQVSKGPVDSITSEARYSLSEDKLIRQHVNYKPMVLHVMDVDVDRCSQPAHPVKVLDCDTISQVKEKILDSIYKSAPYSSRPPKEELDLVLFDHLPEWLGDRTQIPLKMFPNKDTKRLVLSDDDHTTKSEGDCRRLNTLSHYKVPDGAYVALHPKQMSMYNMSFIPEKSSKFGSENSFYSQSPSLNRSLSPQHGNNETDGKYYHLVRHQDIESNNKEGERGSKMVSEIYLPRLLVTKGTLQTFVDDLFERIFSTAHRGSALPLAIKYMFDFLDDQALHHSMNDEVVHTWKSNSLPLRFWVNVIKNPNFAFDIYKSNIVDACLTVIGQTFMDCCSTLEHKLTKDSPSGKLLYAKDIPKYKQWVSRYYQDIKIMPAISDQDMTAMLAEESRTHQNEFNTNAALLELYKYVKKYYDDIVNALEDDEFAKKSKLTYKLDQVSAAMDGNTIC</sequence>
<feature type="domain" description="Sema" evidence="17">
    <location>
        <begin position="25"/>
        <end position="489"/>
    </location>
</feature>
<keyword evidence="11" id="KW-0675">Receptor</keyword>
<evidence type="ECO:0000256" key="2">
    <source>
        <dbReference type="ARBA" id="ARBA00010297"/>
    </source>
</evidence>
<comment type="caution">
    <text evidence="13">Lacks conserved residue(s) required for the propagation of feature annotation.</text>
</comment>
<evidence type="ECO:0000256" key="16">
    <source>
        <dbReference type="SAM" id="Phobius"/>
    </source>
</evidence>
<evidence type="ECO:0000256" key="14">
    <source>
        <dbReference type="SAM" id="Coils"/>
    </source>
</evidence>
<dbReference type="Pfam" id="PF17960">
    <property type="entry name" value="TIG_plexin"/>
    <property type="match status" value="1"/>
</dbReference>
<keyword evidence="5 16" id="KW-0812">Transmembrane</keyword>
<dbReference type="SMART" id="SM00423">
    <property type="entry name" value="PSI"/>
    <property type="match status" value="3"/>
</dbReference>
<evidence type="ECO:0000256" key="10">
    <source>
        <dbReference type="ARBA" id="ARBA00023157"/>
    </source>
</evidence>
<dbReference type="Pfam" id="PF08337">
    <property type="entry name" value="Plexin_cytopl"/>
    <property type="match status" value="1"/>
</dbReference>
<dbReference type="Pfam" id="PF20170">
    <property type="entry name" value="Plexin_RBD"/>
    <property type="match status" value="1"/>
</dbReference>
<dbReference type="Gene3D" id="2.60.40.10">
    <property type="entry name" value="Immunoglobulins"/>
    <property type="match status" value="4"/>
</dbReference>
<dbReference type="InterPro" id="IPR015943">
    <property type="entry name" value="WD40/YVTN_repeat-like_dom_sf"/>
</dbReference>
<evidence type="ECO:0000256" key="5">
    <source>
        <dbReference type="ARBA" id="ARBA00022692"/>
    </source>
</evidence>
<dbReference type="FunFam" id="2.60.40.10:FF:000728">
    <property type="entry name" value="Plexin D1"/>
    <property type="match status" value="1"/>
</dbReference>
<protein>
    <recommendedName>
        <fullName evidence="17">Sema domain-containing protein</fullName>
    </recommendedName>
</protein>
<evidence type="ECO:0000256" key="7">
    <source>
        <dbReference type="ARBA" id="ARBA00022737"/>
    </source>
</evidence>
<dbReference type="InterPro" id="IPR014756">
    <property type="entry name" value="Ig_E-set"/>
</dbReference>
<dbReference type="GO" id="GO:0030334">
    <property type="term" value="P:regulation of cell migration"/>
    <property type="evidence" value="ECO:0007669"/>
    <property type="project" value="TreeGrafter"/>
</dbReference>
<name>A0AAV2HE13_LYMST</name>
<dbReference type="InterPro" id="IPR002165">
    <property type="entry name" value="Plexin_repeat"/>
</dbReference>
<evidence type="ECO:0000313" key="19">
    <source>
        <dbReference type="Proteomes" id="UP001497497"/>
    </source>
</evidence>
<dbReference type="Pfam" id="PF01437">
    <property type="entry name" value="PSI"/>
    <property type="match status" value="2"/>
</dbReference>
<evidence type="ECO:0000256" key="13">
    <source>
        <dbReference type="PROSITE-ProRule" id="PRU00352"/>
    </source>
</evidence>
<dbReference type="InterPro" id="IPR036352">
    <property type="entry name" value="Semap_dom_sf"/>
</dbReference>
<organism evidence="18 19">
    <name type="scientific">Lymnaea stagnalis</name>
    <name type="common">Great pond snail</name>
    <name type="synonym">Helix stagnalis</name>
    <dbReference type="NCBI Taxonomy" id="6523"/>
    <lineage>
        <taxon>Eukaryota</taxon>
        <taxon>Metazoa</taxon>
        <taxon>Spiralia</taxon>
        <taxon>Lophotrochozoa</taxon>
        <taxon>Mollusca</taxon>
        <taxon>Gastropoda</taxon>
        <taxon>Heterobranchia</taxon>
        <taxon>Euthyneura</taxon>
        <taxon>Panpulmonata</taxon>
        <taxon>Hygrophila</taxon>
        <taxon>Lymnaeoidea</taxon>
        <taxon>Lymnaeidae</taxon>
        <taxon>Lymnaea</taxon>
    </lineage>
</organism>
<keyword evidence="6" id="KW-0732">Signal</keyword>
<feature type="coiled-coil region" evidence="14">
    <location>
        <begin position="1269"/>
        <end position="1296"/>
    </location>
</feature>
<dbReference type="Pfam" id="PF01403">
    <property type="entry name" value="Sema"/>
    <property type="match status" value="1"/>
</dbReference>
<dbReference type="Gene3D" id="2.130.10.10">
    <property type="entry name" value="YVTN repeat-like/Quinoprotein amine dehydrogenase"/>
    <property type="match status" value="1"/>
</dbReference>
<dbReference type="InterPro" id="IPR041362">
    <property type="entry name" value="TIG2_plexin"/>
</dbReference>
<dbReference type="InterPro" id="IPR031148">
    <property type="entry name" value="Plexin"/>
</dbReference>
<dbReference type="SMART" id="SM00429">
    <property type="entry name" value="IPT"/>
    <property type="match status" value="3"/>
</dbReference>
<dbReference type="GO" id="GO:0002116">
    <property type="term" value="C:semaphorin receptor complex"/>
    <property type="evidence" value="ECO:0007669"/>
    <property type="project" value="TreeGrafter"/>
</dbReference>
<dbReference type="InterPro" id="IPR046800">
    <property type="entry name" value="Plexin_RBD"/>
</dbReference>
<feature type="transmembrane region" description="Helical" evidence="16">
    <location>
        <begin position="1243"/>
        <end position="1267"/>
    </location>
</feature>
<dbReference type="SMART" id="SM00630">
    <property type="entry name" value="Sema"/>
    <property type="match status" value="1"/>
</dbReference>
<dbReference type="Gene3D" id="3.10.20.90">
    <property type="entry name" value="Phosphatidylinositol 3-kinase Catalytic Subunit, Chain A, domain 1"/>
    <property type="match status" value="1"/>
</dbReference>
<dbReference type="PANTHER" id="PTHR22625">
    <property type="entry name" value="PLEXIN"/>
    <property type="match status" value="1"/>
</dbReference>
<reference evidence="18 19" key="1">
    <citation type="submission" date="2024-04" db="EMBL/GenBank/DDBJ databases">
        <authorList>
            <consortium name="Genoscope - CEA"/>
            <person name="William W."/>
        </authorList>
    </citation>
    <scope>NUCLEOTIDE SEQUENCE [LARGE SCALE GENOMIC DNA]</scope>
</reference>
<dbReference type="PROSITE" id="PS51004">
    <property type="entry name" value="SEMA"/>
    <property type="match status" value="1"/>
</dbReference>
<dbReference type="InterPro" id="IPR013783">
    <property type="entry name" value="Ig-like_fold"/>
</dbReference>
<evidence type="ECO:0000313" key="18">
    <source>
        <dbReference type="EMBL" id="CAL1531518.1"/>
    </source>
</evidence>
<keyword evidence="7" id="KW-0677">Repeat</keyword>
<dbReference type="Pfam" id="PF01833">
    <property type="entry name" value="TIG"/>
    <property type="match status" value="2"/>
</dbReference>
<dbReference type="SUPFAM" id="SSF101912">
    <property type="entry name" value="Sema domain"/>
    <property type="match status" value="1"/>
</dbReference>
<dbReference type="InterPro" id="IPR041019">
    <property type="entry name" value="TIG1_plexin"/>
</dbReference>
<dbReference type="GO" id="GO:0048731">
    <property type="term" value="P:system development"/>
    <property type="evidence" value="ECO:0007669"/>
    <property type="project" value="UniProtKB-ARBA"/>
</dbReference>
<evidence type="ECO:0000256" key="3">
    <source>
        <dbReference type="ARBA" id="ARBA00022473"/>
    </source>
</evidence>
<evidence type="ECO:0000256" key="1">
    <source>
        <dbReference type="ARBA" id="ARBA00004251"/>
    </source>
</evidence>
<dbReference type="GO" id="GO:0005886">
    <property type="term" value="C:plasma membrane"/>
    <property type="evidence" value="ECO:0007669"/>
    <property type="project" value="UniProtKB-SubCell"/>
</dbReference>
<comment type="caution">
    <text evidence="18">The sequence shown here is derived from an EMBL/GenBank/DDBJ whole genome shotgun (WGS) entry which is preliminary data.</text>
</comment>
<dbReference type="GO" id="GO:0009653">
    <property type="term" value="P:anatomical structure morphogenesis"/>
    <property type="evidence" value="ECO:0007669"/>
    <property type="project" value="UniProtKB-ARBA"/>
</dbReference>
<gene>
    <name evidence="18" type="ORF">GSLYS_00005613001</name>
</gene>
<evidence type="ECO:0000256" key="4">
    <source>
        <dbReference type="ARBA" id="ARBA00022475"/>
    </source>
</evidence>
<dbReference type="InterPro" id="IPR002909">
    <property type="entry name" value="IPT_dom"/>
</dbReference>